<dbReference type="InterPro" id="IPR001128">
    <property type="entry name" value="Cyt_P450"/>
</dbReference>
<evidence type="ECO:0000256" key="5">
    <source>
        <dbReference type="ARBA" id="ARBA00023002"/>
    </source>
</evidence>
<dbReference type="RefSeq" id="XP_007766244.1">
    <property type="nucleotide sequence ID" value="XM_007768054.1"/>
</dbReference>
<protein>
    <submittedName>
        <fullName evidence="12">Cytochrome P450 monooxygenase pc-3</fullName>
    </submittedName>
</protein>
<keyword evidence="11" id="KW-1133">Transmembrane helix</keyword>
<keyword evidence="13" id="KW-1185">Reference proteome</keyword>
<dbReference type="PANTHER" id="PTHR24287:SF1">
    <property type="entry name" value="P450, PUTATIVE (EUROFUNG)-RELATED"/>
    <property type="match status" value="1"/>
</dbReference>
<dbReference type="GO" id="GO:0005506">
    <property type="term" value="F:iron ion binding"/>
    <property type="evidence" value="ECO:0007669"/>
    <property type="project" value="InterPro"/>
</dbReference>
<keyword evidence="11" id="KW-0812">Transmembrane</keyword>
<dbReference type="InterPro" id="IPR047146">
    <property type="entry name" value="Cyt_P450_E_CYP52_fungi"/>
</dbReference>
<keyword evidence="6 8" id="KW-0408">Iron</keyword>
<organism evidence="12 13">
    <name type="scientific">Coniophora puteana (strain RWD-64-598)</name>
    <name type="common">Brown rot fungus</name>
    <dbReference type="NCBI Taxonomy" id="741705"/>
    <lineage>
        <taxon>Eukaryota</taxon>
        <taxon>Fungi</taxon>
        <taxon>Dikarya</taxon>
        <taxon>Basidiomycota</taxon>
        <taxon>Agaricomycotina</taxon>
        <taxon>Agaricomycetes</taxon>
        <taxon>Agaricomycetidae</taxon>
        <taxon>Boletales</taxon>
        <taxon>Coniophorineae</taxon>
        <taxon>Coniophoraceae</taxon>
        <taxon>Coniophora</taxon>
    </lineage>
</organism>
<dbReference type="Proteomes" id="UP000053558">
    <property type="component" value="Unassembled WGS sequence"/>
</dbReference>
<evidence type="ECO:0000256" key="8">
    <source>
        <dbReference type="PIRSR" id="PIRSR602401-1"/>
    </source>
</evidence>
<feature type="transmembrane region" description="Helical" evidence="11">
    <location>
        <begin position="44"/>
        <end position="64"/>
    </location>
</feature>
<evidence type="ECO:0000256" key="3">
    <source>
        <dbReference type="ARBA" id="ARBA00022617"/>
    </source>
</evidence>
<keyword evidence="4 8" id="KW-0479">Metal-binding</keyword>
<dbReference type="KEGG" id="cput:CONPUDRAFT_100782"/>
<dbReference type="OrthoDB" id="1470350at2759"/>
<dbReference type="InterPro" id="IPR002401">
    <property type="entry name" value="Cyt_P450_E_grp-I"/>
</dbReference>
<reference evidence="13" key="1">
    <citation type="journal article" date="2012" name="Science">
        <title>The Paleozoic origin of enzymatic lignin decomposition reconstructed from 31 fungal genomes.</title>
        <authorList>
            <person name="Floudas D."/>
            <person name="Binder M."/>
            <person name="Riley R."/>
            <person name="Barry K."/>
            <person name="Blanchette R.A."/>
            <person name="Henrissat B."/>
            <person name="Martinez A.T."/>
            <person name="Otillar R."/>
            <person name="Spatafora J.W."/>
            <person name="Yadav J.S."/>
            <person name="Aerts A."/>
            <person name="Benoit I."/>
            <person name="Boyd A."/>
            <person name="Carlson A."/>
            <person name="Copeland A."/>
            <person name="Coutinho P.M."/>
            <person name="de Vries R.P."/>
            <person name="Ferreira P."/>
            <person name="Findley K."/>
            <person name="Foster B."/>
            <person name="Gaskell J."/>
            <person name="Glotzer D."/>
            <person name="Gorecki P."/>
            <person name="Heitman J."/>
            <person name="Hesse C."/>
            <person name="Hori C."/>
            <person name="Igarashi K."/>
            <person name="Jurgens J.A."/>
            <person name="Kallen N."/>
            <person name="Kersten P."/>
            <person name="Kohler A."/>
            <person name="Kuees U."/>
            <person name="Kumar T.K.A."/>
            <person name="Kuo A."/>
            <person name="LaButti K."/>
            <person name="Larrondo L.F."/>
            <person name="Lindquist E."/>
            <person name="Ling A."/>
            <person name="Lombard V."/>
            <person name="Lucas S."/>
            <person name="Lundell T."/>
            <person name="Martin R."/>
            <person name="McLaughlin D.J."/>
            <person name="Morgenstern I."/>
            <person name="Morin E."/>
            <person name="Murat C."/>
            <person name="Nagy L.G."/>
            <person name="Nolan M."/>
            <person name="Ohm R.A."/>
            <person name="Patyshakuliyeva A."/>
            <person name="Rokas A."/>
            <person name="Ruiz-Duenas F.J."/>
            <person name="Sabat G."/>
            <person name="Salamov A."/>
            <person name="Samejima M."/>
            <person name="Schmutz J."/>
            <person name="Slot J.C."/>
            <person name="St John F."/>
            <person name="Stenlid J."/>
            <person name="Sun H."/>
            <person name="Sun S."/>
            <person name="Syed K."/>
            <person name="Tsang A."/>
            <person name="Wiebenga A."/>
            <person name="Young D."/>
            <person name="Pisabarro A."/>
            <person name="Eastwood D.C."/>
            <person name="Martin F."/>
            <person name="Cullen D."/>
            <person name="Grigoriev I.V."/>
            <person name="Hibbett D.S."/>
        </authorList>
    </citation>
    <scope>NUCLEOTIDE SEQUENCE [LARGE SCALE GENOMIC DNA]</scope>
    <source>
        <strain evidence="13">RWD-64-598 SS2</strain>
    </source>
</reference>
<dbReference type="Pfam" id="PF00067">
    <property type="entry name" value="p450"/>
    <property type="match status" value="1"/>
</dbReference>
<dbReference type="SUPFAM" id="SSF48264">
    <property type="entry name" value="Cytochrome P450"/>
    <property type="match status" value="1"/>
</dbReference>
<proteinExistence type="inferred from homology"/>
<dbReference type="Gene3D" id="1.10.630.10">
    <property type="entry name" value="Cytochrome P450"/>
    <property type="match status" value="1"/>
</dbReference>
<feature type="region of interest" description="Disordered" evidence="10">
    <location>
        <begin position="548"/>
        <end position="567"/>
    </location>
</feature>
<keyword evidence="7 9" id="KW-0503">Monooxygenase</keyword>
<dbReference type="GO" id="GO:0016705">
    <property type="term" value="F:oxidoreductase activity, acting on paired donors, with incorporation or reduction of molecular oxygen"/>
    <property type="evidence" value="ECO:0007669"/>
    <property type="project" value="InterPro"/>
</dbReference>
<evidence type="ECO:0000256" key="7">
    <source>
        <dbReference type="ARBA" id="ARBA00023033"/>
    </source>
</evidence>
<keyword evidence="3 8" id="KW-0349">Heme</keyword>
<dbReference type="AlphaFoldDB" id="A0A5M3N0M7"/>
<dbReference type="GO" id="GO:0004497">
    <property type="term" value="F:monooxygenase activity"/>
    <property type="evidence" value="ECO:0007669"/>
    <property type="project" value="UniProtKB-KW"/>
</dbReference>
<evidence type="ECO:0000256" key="1">
    <source>
        <dbReference type="ARBA" id="ARBA00001971"/>
    </source>
</evidence>
<feature type="binding site" description="axial binding residue" evidence="8">
    <location>
        <position position="520"/>
    </location>
    <ligand>
        <name>heme</name>
        <dbReference type="ChEBI" id="CHEBI:30413"/>
    </ligand>
    <ligandPart>
        <name>Fe</name>
        <dbReference type="ChEBI" id="CHEBI:18248"/>
    </ligandPart>
</feature>
<keyword evidence="5 9" id="KW-0560">Oxidoreductase</keyword>
<evidence type="ECO:0000256" key="10">
    <source>
        <dbReference type="SAM" id="MobiDB-lite"/>
    </source>
</evidence>
<keyword evidence="11" id="KW-0472">Membrane</keyword>
<feature type="transmembrane region" description="Helical" evidence="11">
    <location>
        <begin position="12"/>
        <end position="32"/>
    </location>
</feature>
<dbReference type="CDD" id="cd11063">
    <property type="entry name" value="CYP52"/>
    <property type="match status" value="1"/>
</dbReference>
<dbReference type="EMBL" id="JH711575">
    <property type="protein sequence ID" value="EIW84584.1"/>
    <property type="molecule type" value="Genomic_DNA"/>
</dbReference>
<evidence type="ECO:0000256" key="2">
    <source>
        <dbReference type="ARBA" id="ARBA00010617"/>
    </source>
</evidence>
<dbReference type="PANTHER" id="PTHR24287">
    <property type="entry name" value="P450, PUTATIVE (EUROFUNG)-RELATED"/>
    <property type="match status" value="1"/>
</dbReference>
<dbReference type="PRINTS" id="PR00385">
    <property type="entry name" value="P450"/>
</dbReference>
<comment type="similarity">
    <text evidence="2 9">Belongs to the cytochrome P450 family.</text>
</comment>
<dbReference type="InterPro" id="IPR017972">
    <property type="entry name" value="Cyt_P450_CS"/>
</dbReference>
<evidence type="ECO:0000256" key="11">
    <source>
        <dbReference type="SAM" id="Phobius"/>
    </source>
</evidence>
<name>A0A5M3N0M7_CONPW</name>
<dbReference type="GeneID" id="19198249"/>
<comment type="cofactor">
    <cofactor evidence="1 8">
        <name>heme</name>
        <dbReference type="ChEBI" id="CHEBI:30413"/>
    </cofactor>
</comment>
<evidence type="ECO:0000256" key="9">
    <source>
        <dbReference type="RuleBase" id="RU000461"/>
    </source>
</evidence>
<dbReference type="PROSITE" id="PS00086">
    <property type="entry name" value="CYTOCHROME_P450"/>
    <property type="match status" value="1"/>
</dbReference>
<dbReference type="InterPro" id="IPR036396">
    <property type="entry name" value="Cyt_P450_sf"/>
</dbReference>
<accession>A0A5M3N0M7</accession>
<evidence type="ECO:0000256" key="4">
    <source>
        <dbReference type="ARBA" id="ARBA00022723"/>
    </source>
</evidence>
<evidence type="ECO:0000256" key="6">
    <source>
        <dbReference type="ARBA" id="ARBA00023004"/>
    </source>
</evidence>
<evidence type="ECO:0000313" key="13">
    <source>
        <dbReference type="Proteomes" id="UP000053558"/>
    </source>
</evidence>
<dbReference type="PRINTS" id="PR00463">
    <property type="entry name" value="EP450I"/>
</dbReference>
<gene>
    <name evidence="12" type="ORF">CONPUDRAFT_100782</name>
</gene>
<evidence type="ECO:0000313" key="12">
    <source>
        <dbReference type="EMBL" id="EIW84584.1"/>
    </source>
</evidence>
<dbReference type="OMA" id="WIKEITN"/>
<comment type="caution">
    <text evidence="12">The sequence shown here is derived from an EMBL/GenBank/DDBJ whole genome shotgun (WGS) entry which is preliminary data.</text>
</comment>
<dbReference type="GO" id="GO:0020037">
    <property type="term" value="F:heme binding"/>
    <property type="evidence" value="ECO:0007669"/>
    <property type="project" value="InterPro"/>
</dbReference>
<sequence length="599" mass="68456">MKLTPGLEMLKSVALYIAGSIATCVGVALIGYRLGALSALPPWYWFFLFPVPALPLVVGLKYSLTALSTRRRASARGACLPPAVKGKKIGNTDILHEIIGKVETDYIGSGIFAQLVKQYGPTLNIRICWDNMFFTCEPSHIKAVLASSFDSWEKGHRWDMKAHSVFGIGVFNSDGDMWKLHRSMTRPFFTHDRIGHFDIFDNHAEEAITVAKERLRTGYAIDFQDLISRFTIDSATEFLFGNCVHTLFTPLPYPHNAPISTEEKAKNQYMPSERFAAAFADAQTTVAMRMARGGAWRFWEIFEDLSEKPMKVVREYLEPIIADAIEKHREKERNGELEEKQVQEGETLLDHLVRLTTDMVVIRDEVVNIMIAGRDTTASTLTMVIYFLARHPRVMDRLREEILTKVGSSRRPTYDDIREMKYLRAVLNETLRLFPPVPFNVRQSAEDTTFPPLTPEGQPMFIPGKSLLVYSVLLMHRRTDLWGPDALEFDPDRFIDHRLQKYLVPNPFIFLPFNAGPRICLGQQFAYNEMSFMLIRLLQNFSRIELDRESQPPESRPPAHWKDIPGRASTEEFHPRSHVTLYSKGGMWVRMTEADSDAT</sequence>